<protein>
    <submittedName>
        <fullName evidence="2">Uncharacterized protein</fullName>
    </submittedName>
</protein>
<gene>
    <name evidence="2" type="ORF">M231_01331</name>
</gene>
<organism evidence="2 3">
    <name type="scientific">Tremella mesenterica</name>
    <name type="common">Jelly fungus</name>
    <dbReference type="NCBI Taxonomy" id="5217"/>
    <lineage>
        <taxon>Eukaryota</taxon>
        <taxon>Fungi</taxon>
        <taxon>Dikarya</taxon>
        <taxon>Basidiomycota</taxon>
        <taxon>Agaricomycotina</taxon>
        <taxon>Tremellomycetes</taxon>
        <taxon>Tremellales</taxon>
        <taxon>Tremellaceae</taxon>
        <taxon>Tremella</taxon>
    </lineage>
</organism>
<accession>A0A4Q1BTR9</accession>
<feature type="region of interest" description="Disordered" evidence="1">
    <location>
        <begin position="1"/>
        <end position="25"/>
    </location>
</feature>
<comment type="caution">
    <text evidence="2">The sequence shown here is derived from an EMBL/GenBank/DDBJ whole genome shotgun (WGS) entry which is preliminary data.</text>
</comment>
<dbReference type="Proteomes" id="UP000289152">
    <property type="component" value="Unassembled WGS sequence"/>
</dbReference>
<evidence type="ECO:0000256" key="1">
    <source>
        <dbReference type="SAM" id="MobiDB-lite"/>
    </source>
</evidence>
<evidence type="ECO:0000313" key="2">
    <source>
        <dbReference type="EMBL" id="RXK41425.1"/>
    </source>
</evidence>
<dbReference type="EMBL" id="SDIL01000009">
    <property type="protein sequence ID" value="RXK41425.1"/>
    <property type="molecule type" value="Genomic_DNA"/>
</dbReference>
<evidence type="ECO:0000313" key="3">
    <source>
        <dbReference type="Proteomes" id="UP000289152"/>
    </source>
</evidence>
<reference evidence="2 3" key="1">
    <citation type="submission" date="2016-06" db="EMBL/GenBank/DDBJ databases">
        <title>Evolution of pathogenesis and genome organization in the Tremellales.</title>
        <authorList>
            <person name="Cuomo C."/>
            <person name="Litvintseva A."/>
            <person name="Heitman J."/>
            <person name="Chen Y."/>
            <person name="Sun S."/>
            <person name="Springer D."/>
            <person name="Dromer F."/>
            <person name="Young S."/>
            <person name="Zeng Q."/>
            <person name="Chapman S."/>
            <person name="Gujja S."/>
            <person name="Saif S."/>
            <person name="Birren B."/>
        </authorList>
    </citation>
    <scope>NUCLEOTIDE SEQUENCE [LARGE SCALE GENOMIC DNA]</scope>
    <source>
        <strain evidence="2 3">ATCC 28783</strain>
    </source>
</reference>
<dbReference type="AlphaFoldDB" id="A0A4Q1BTR9"/>
<dbReference type="InParanoid" id="A0A4Q1BTR9"/>
<name>A0A4Q1BTR9_TREME</name>
<keyword evidence="3" id="KW-1185">Reference proteome</keyword>
<sequence>MSAPPEYTLPDESPPTYADDRDAASQGSIQELVRLNTLMQNKVRDSHGNPDSTLELQALLSGCIQTIKHAPEMESHLLSESKSDGPIQSWEHTARLVLQADELSLQCGGHVREAFFTSLWKTKSEAGGTSHTQTPDQSSIPTTLVNSVQELQRLQHLHQEISETMSRQPPEAADPELCELVSRFAQTVVQSPQVSQSLSAAFHLADLHGNALSGWQQTFRIISKAIFVARRKEQRAGSQSYNEVLTSLLRAHHSRLVGEVSAQQDLSENRSTSHESV</sequence>
<proteinExistence type="predicted"/>